<name>A0ACC0XZC5_9ROSI</name>
<organism evidence="1 2">
    <name type="scientific">Pistacia integerrima</name>
    <dbReference type="NCBI Taxonomy" id="434235"/>
    <lineage>
        <taxon>Eukaryota</taxon>
        <taxon>Viridiplantae</taxon>
        <taxon>Streptophyta</taxon>
        <taxon>Embryophyta</taxon>
        <taxon>Tracheophyta</taxon>
        <taxon>Spermatophyta</taxon>
        <taxon>Magnoliopsida</taxon>
        <taxon>eudicotyledons</taxon>
        <taxon>Gunneridae</taxon>
        <taxon>Pentapetalae</taxon>
        <taxon>rosids</taxon>
        <taxon>malvids</taxon>
        <taxon>Sapindales</taxon>
        <taxon>Anacardiaceae</taxon>
        <taxon>Pistacia</taxon>
    </lineage>
</organism>
<dbReference type="Proteomes" id="UP001163603">
    <property type="component" value="Chromosome 9"/>
</dbReference>
<evidence type="ECO:0000313" key="2">
    <source>
        <dbReference type="Proteomes" id="UP001163603"/>
    </source>
</evidence>
<dbReference type="EMBL" id="CM047744">
    <property type="protein sequence ID" value="KAJ0027238.1"/>
    <property type="molecule type" value="Genomic_DNA"/>
</dbReference>
<accession>A0ACC0XZC5</accession>
<comment type="caution">
    <text evidence="1">The sequence shown here is derived from an EMBL/GenBank/DDBJ whole genome shotgun (WGS) entry which is preliminary data.</text>
</comment>
<gene>
    <name evidence="1" type="ORF">Pint_35788</name>
</gene>
<proteinExistence type="predicted"/>
<keyword evidence="2" id="KW-1185">Reference proteome</keyword>
<sequence length="299" mass="32957">MDGVGAPPDQASESFFTPLVISMAGIVSASLAIISFHQFIVRYCLRRLLRSSTDIISASEPLPNLHFPTGVEEKILVTIPILSYSTTNDTKNAFRVDQTECVICLGELEDGEMVRLLPDCRHAFHVACIDNWFLGHSSCPICRSALVEPRTNLDVAMPVTHEITYEEGVHDSNQINGQNGGSLTSSSASDGSASTNSSMVERPNAFLRHSVSLVLPFEGKPPCLALALKRSLSMDQYFVLINTQSEIRKEESSSSSSSRNFLMKSRSYRARYLSSRLVRSFSQLRMNRSSTPPSGILPY</sequence>
<reference evidence="2" key="1">
    <citation type="journal article" date="2023" name="G3 (Bethesda)">
        <title>Genome assembly and association tests identify interacting loci associated with vigor, precocity, and sex in interspecific pistachio rootstocks.</title>
        <authorList>
            <person name="Palmer W."/>
            <person name="Jacygrad E."/>
            <person name="Sagayaradj S."/>
            <person name="Cavanaugh K."/>
            <person name="Han R."/>
            <person name="Bertier L."/>
            <person name="Beede B."/>
            <person name="Kafkas S."/>
            <person name="Golino D."/>
            <person name="Preece J."/>
            <person name="Michelmore R."/>
        </authorList>
    </citation>
    <scope>NUCLEOTIDE SEQUENCE [LARGE SCALE GENOMIC DNA]</scope>
</reference>
<protein>
    <submittedName>
        <fullName evidence="1">Uncharacterized protein</fullName>
    </submittedName>
</protein>
<evidence type="ECO:0000313" key="1">
    <source>
        <dbReference type="EMBL" id="KAJ0027238.1"/>
    </source>
</evidence>